<dbReference type="PANTHER" id="PTHR43694:SF1">
    <property type="entry name" value="RIBONUCLEASE J"/>
    <property type="match status" value="1"/>
</dbReference>
<feature type="compositionally biased region" description="Low complexity" evidence="6">
    <location>
        <begin position="50"/>
        <end position="59"/>
    </location>
</feature>
<dbReference type="InterPro" id="IPR004613">
    <property type="entry name" value="RNase_J"/>
</dbReference>
<comment type="subunit">
    <text evidence="5">Homodimer, may be a subunit of the RNA degradosome.</text>
</comment>
<keyword evidence="2 5" id="KW-0540">Nuclease</keyword>
<reference evidence="9" key="1">
    <citation type="submission" date="2017-09" db="EMBL/GenBank/DDBJ databases">
        <title>Depth-based differentiation of microbial function through sediment-hosted aquifers and enrichment of novel symbionts in the deep terrestrial subsurface.</title>
        <authorList>
            <person name="Probst A.J."/>
            <person name="Ladd B."/>
            <person name="Jarett J.K."/>
            <person name="Geller-Mcgrath D.E."/>
            <person name="Sieber C.M.K."/>
            <person name="Emerson J.B."/>
            <person name="Anantharaman K."/>
            <person name="Thomas B.C."/>
            <person name="Malmstrom R."/>
            <person name="Stieglmeier M."/>
            <person name="Klingl A."/>
            <person name="Woyke T."/>
            <person name="Ryan C.M."/>
            <person name="Banfield J.F."/>
        </authorList>
    </citation>
    <scope>NUCLEOTIDE SEQUENCE [LARGE SCALE GENOMIC DNA]</scope>
</reference>
<evidence type="ECO:0000313" key="8">
    <source>
        <dbReference type="EMBL" id="PIV38641.1"/>
    </source>
</evidence>
<dbReference type="Pfam" id="PF00753">
    <property type="entry name" value="Lactamase_B"/>
    <property type="match status" value="1"/>
</dbReference>
<keyword evidence="5" id="KW-0378">Hydrolase</keyword>
<keyword evidence="1 5" id="KW-0963">Cytoplasm</keyword>
<dbReference type="GO" id="GO:0003723">
    <property type="term" value="F:RNA binding"/>
    <property type="evidence" value="ECO:0007669"/>
    <property type="project" value="UniProtKB-UniRule"/>
</dbReference>
<dbReference type="EC" id="3.1.-.-" evidence="5"/>
<dbReference type="InterPro" id="IPR041636">
    <property type="entry name" value="RNase_J_C"/>
</dbReference>
<dbReference type="GO" id="GO:0005737">
    <property type="term" value="C:cytoplasm"/>
    <property type="evidence" value="ECO:0007669"/>
    <property type="project" value="UniProtKB-SubCell"/>
</dbReference>
<dbReference type="GO" id="GO:0008270">
    <property type="term" value="F:zinc ion binding"/>
    <property type="evidence" value="ECO:0007669"/>
    <property type="project" value="InterPro"/>
</dbReference>
<evidence type="ECO:0000256" key="3">
    <source>
        <dbReference type="ARBA" id="ARBA00022839"/>
    </source>
</evidence>
<dbReference type="HAMAP" id="MF_01491">
    <property type="entry name" value="RNase_J_bact"/>
    <property type="match status" value="1"/>
</dbReference>
<keyword evidence="4 5" id="KW-0694">RNA-binding</keyword>
<dbReference type="PANTHER" id="PTHR43694">
    <property type="entry name" value="RIBONUCLEASE J"/>
    <property type="match status" value="1"/>
</dbReference>
<dbReference type="SUPFAM" id="SSF56281">
    <property type="entry name" value="Metallo-hydrolase/oxidoreductase"/>
    <property type="match status" value="1"/>
</dbReference>
<dbReference type="CDD" id="cd07714">
    <property type="entry name" value="RNaseJ_MBL-fold"/>
    <property type="match status" value="1"/>
</dbReference>
<keyword evidence="5" id="KW-0255">Endonuclease</keyword>
<dbReference type="InterPro" id="IPR036866">
    <property type="entry name" value="RibonucZ/Hydroxyglut_hydro"/>
</dbReference>
<feature type="domain" description="Metallo-beta-lactamase" evidence="7">
    <location>
        <begin position="113"/>
        <end position="301"/>
    </location>
</feature>
<dbReference type="EMBL" id="PEUE01000026">
    <property type="protein sequence ID" value="PIV38641.1"/>
    <property type="molecule type" value="Genomic_DNA"/>
</dbReference>
<dbReference type="Gene3D" id="3.40.50.10710">
    <property type="entry name" value="Metallo-hydrolase/oxidoreductase"/>
    <property type="match status" value="1"/>
</dbReference>
<dbReference type="InterPro" id="IPR030854">
    <property type="entry name" value="RNase_J_bac"/>
</dbReference>
<dbReference type="InterPro" id="IPR042173">
    <property type="entry name" value="RNase_J_2"/>
</dbReference>
<dbReference type="GO" id="GO:0004534">
    <property type="term" value="F:5'-3' RNA exonuclease activity"/>
    <property type="evidence" value="ECO:0007669"/>
    <property type="project" value="UniProtKB-UniRule"/>
</dbReference>
<dbReference type="Pfam" id="PF22505">
    <property type="entry name" value="RNase_J_b_CASP"/>
    <property type="match status" value="1"/>
</dbReference>
<comment type="caution">
    <text evidence="8">The sequence shown here is derived from an EMBL/GenBank/DDBJ whole genome shotgun (WGS) entry which is preliminary data.</text>
</comment>
<evidence type="ECO:0000256" key="4">
    <source>
        <dbReference type="ARBA" id="ARBA00022884"/>
    </source>
</evidence>
<dbReference type="Gene3D" id="3.60.15.10">
    <property type="entry name" value="Ribonuclease Z/Hydroxyacylglutathione hydrolase-like"/>
    <property type="match status" value="1"/>
</dbReference>
<evidence type="ECO:0000259" key="7">
    <source>
        <dbReference type="SMART" id="SM00849"/>
    </source>
</evidence>
<comment type="function">
    <text evidence="5">An RNase that has 5'-3' exonuclease and possibly endonuclease activity. Involved in maturation of rRNA and in some organisms also mRNA maturation and/or decay.</text>
</comment>
<feature type="compositionally biased region" description="Basic and acidic residues" evidence="6">
    <location>
        <begin position="60"/>
        <end position="97"/>
    </location>
</feature>
<evidence type="ECO:0000256" key="6">
    <source>
        <dbReference type="SAM" id="MobiDB-lite"/>
    </source>
</evidence>
<proteinExistence type="inferred from homology"/>
<gene>
    <name evidence="5" type="primary">rnj</name>
    <name evidence="8" type="ORF">COS30_00965</name>
</gene>
<dbReference type="InterPro" id="IPR001279">
    <property type="entry name" value="Metallo-B-lactamas"/>
</dbReference>
<evidence type="ECO:0000256" key="1">
    <source>
        <dbReference type="ARBA" id="ARBA00022490"/>
    </source>
</evidence>
<dbReference type="GO" id="GO:0004521">
    <property type="term" value="F:RNA endonuclease activity"/>
    <property type="evidence" value="ECO:0007669"/>
    <property type="project" value="UniProtKB-UniRule"/>
</dbReference>
<keyword evidence="3 5" id="KW-0269">Exonuclease</keyword>
<organism evidence="8 9">
    <name type="scientific">Candidatus Portnoybacteria bacterium CG02_land_8_20_14_3_00_45_8</name>
    <dbReference type="NCBI Taxonomy" id="1974807"/>
    <lineage>
        <taxon>Bacteria</taxon>
        <taxon>Candidatus Portnoyibacteriota</taxon>
    </lineage>
</organism>
<sequence>MLIYSSSPSRRGAVKVKVKNADAAASQPAVSQPIEPRKEKRGSNRKFQPRFAGSSASAAESRRARQSRFAESRQARFRGRPDNRNQPDIRSQADKRKPPSLKIIPLGGMEEVGRNMTIFEYGDDIVILDMGIQFPEEDMPGIDYIIPNISYLRGKEKNIRGVIFSHGHMDHIGAAPILLEKLNYPPIIGRDLTVALIKKRLEDHREKSARNLNITRIKSVDEKIRLGNFTIGFFNVEHSIMDAVGVILFTPQGTIIHPGDWTMDKNPANQQPLTYHHLAQLPSPKILMLESLGATDTRPNLVSENEMYANLEKLIAAAQGKVIIGTFSSQVRRIGNIIEFAHKIGKKVALDGYSMKTNVEIAKELGYIKIPKGALISIKEVHRYPSNKIIVLCTGAQGEGNAVLSRIMSGEHKYIQVRKQDTIIFSSSVIPGNERTIQRLKDNLYRQCDNVIHNEIMDVHTSGHCNAESIKEIIRQIKPDIFLPVYANHYFLKEAAKLAQEIGLPKEDIFVLDNGSVMEINNRQAVVTDKKVDTSYVFVDGLGVGDIGHIVLRDRQAMAQDGMFVIIVTIDAKTHQVRNSPDIISRGFIYMRESKDLLRQVREKVKIIVRQAAGGQGPMNENYIKENIRDKIGQFLYSKTQRRPMVLPVVIEV</sequence>
<evidence type="ECO:0000256" key="5">
    <source>
        <dbReference type="HAMAP-Rule" id="MF_01491"/>
    </source>
</evidence>
<keyword evidence="5" id="KW-0698">rRNA processing</keyword>
<accession>A0A2M7D6M1</accession>
<dbReference type="GO" id="GO:0006364">
    <property type="term" value="P:rRNA processing"/>
    <property type="evidence" value="ECO:0007669"/>
    <property type="project" value="UniProtKB-UniRule"/>
</dbReference>
<dbReference type="InterPro" id="IPR055132">
    <property type="entry name" value="RNase_J_b_CASP"/>
</dbReference>
<dbReference type="Gene3D" id="3.10.20.580">
    <property type="match status" value="1"/>
</dbReference>
<evidence type="ECO:0000313" key="9">
    <source>
        <dbReference type="Proteomes" id="UP000229247"/>
    </source>
</evidence>
<protein>
    <recommendedName>
        <fullName evidence="5">Ribonuclease J</fullName>
        <shortName evidence="5">RNase J</shortName>
        <ecNumber evidence="5">3.1.-.-</ecNumber>
    </recommendedName>
</protein>
<dbReference type="Proteomes" id="UP000229247">
    <property type="component" value="Unassembled WGS sequence"/>
</dbReference>
<evidence type="ECO:0000256" key="2">
    <source>
        <dbReference type="ARBA" id="ARBA00022722"/>
    </source>
</evidence>
<dbReference type="Pfam" id="PF17770">
    <property type="entry name" value="RNase_J_C"/>
    <property type="match status" value="1"/>
</dbReference>
<comment type="similarity">
    <text evidence="5">Belongs to the metallo-beta-lactamase superfamily. RNA-metabolizing metallo-beta-lactamase-like family. Bacterial RNase J subfamily.</text>
</comment>
<dbReference type="SMART" id="SM00849">
    <property type="entry name" value="Lactamase_B"/>
    <property type="match status" value="1"/>
</dbReference>
<feature type="region of interest" description="Disordered" evidence="6">
    <location>
        <begin position="1"/>
        <end position="103"/>
    </location>
</feature>
<dbReference type="AlphaFoldDB" id="A0A2M7D6M1"/>
<name>A0A2M7D6M1_9BACT</name>
<feature type="binding site" evidence="5">
    <location>
        <begin position="460"/>
        <end position="464"/>
    </location>
    <ligand>
        <name>substrate</name>
    </ligand>
</feature>
<comment type="subcellular location">
    <subcellularLocation>
        <location evidence="5">Cytoplasm</location>
    </subcellularLocation>
</comment>
<dbReference type="NCBIfam" id="TIGR00649">
    <property type="entry name" value="MG423"/>
    <property type="match status" value="1"/>
</dbReference>